<dbReference type="EMBL" id="JF411744">
    <property type="protein sequence ID" value="AAC96654.1"/>
    <property type="molecule type" value="Genomic_DNA"/>
</dbReference>
<reference evidence="1 2" key="8">
    <citation type="journal article" date="2010" name="J. Virol.">
        <title>Microarray analysis of Paramecium bursaria chlorella virus 1 transcription.</title>
        <authorList>
            <person name="Yanai-Balser G.M."/>
            <person name="Duncan G.A."/>
            <person name="Eudy J.D."/>
            <person name="Wang D."/>
            <person name="Li X."/>
            <person name="Agarkova I.V."/>
            <person name="Dunigan D.D."/>
            <person name="Van Etten J.L."/>
        </authorList>
    </citation>
    <scope>NUCLEOTIDE SEQUENCE [LARGE SCALE GENOMIC DNA]</scope>
</reference>
<reference evidence="1 2" key="3">
    <citation type="journal article" date="1996" name="Virology">
        <title>Analysis of 94 kb of the chlorella virus PBCV-1 330-kb genome: map positions 88 to 182.</title>
        <authorList>
            <person name="Lu Z."/>
            <person name="Li Y."/>
            <person name="Que Q."/>
            <person name="Kutish G.F."/>
            <person name="Rock D.L."/>
            <person name="Van Etten J.L."/>
        </authorList>
    </citation>
    <scope>NUCLEOTIDE SEQUENCE [LARGE SCALE GENOMIC DNA]</scope>
</reference>
<proteinExistence type="evidence at protein level"/>
<dbReference type="PIR" id="T17783">
    <property type="entry name" value="T17783"/>
</dbReference>
<organism evidence="1 2">
    <name type="scientific">Paramecium bursaria Chlorella virus 1</name>
    <name type="common">PBCV-1</name>
    <dbReference type="NCBI Taxonomy" id="10506"/>
    <lineage>
        <taxon>Viruses</taxon>
        <taxon>Varidnaviria</taxon>
        <taxon>Bamfordvirae</taxon>
        <taxon>Nucleocytoviricota</taxon>
        <taxon>Megaviricetes</taxon>
        <taxon>Algavirales</taxon>
        <taxon>Phycodnaviridae</taxon>
        <taxon>Chlorovirus</taxon>
        <taxon>Chlorovirus vanettense</taxon>
    </lineage>
</organism>
<reference evidence="3" key="9">
    <citation type="journal article" date="2022" name="Nat. Commun.">
        <title>Near-atomic, non-icosahedrally averaged structure of giant virus Paramecium bursaria chlorella virus 1.</title>
        <authorList>
            <person name="Shao Q."/>
            <person name="Agarkova I.V."/>
            <person name="Noel E.A."/>
            <person name="Dunigan D.D."/>
            <person name="Liu Y."/>
            <person name="Wang A."/>
            <person name="Guo M."/>
            <person name="Xie L."/>
            <person name="Zhao X."/>
            <person name="Rossmann M.G."/>
            <person name="Van Etten J.L."/>
            <person name="Klose T."/>
            <person name="Fang Q."/>
        </authorList>
    </citation>
    <scope>STRUCTURE BY ELECTRON MICROSCOPY (3.80 ANGSTROMS)</scope>
</reference>
<reference evidence="1 2" key="2">
    <citation type="journal article" date="1995" name="Virology">
        <title>Analysis of 43 kb of the Chlorella virus PBCV-1 330-kb genome: map positions 45 to 88.</title>
        <authorList>
            <person name="Li Y."/>
            <person name="Lu Z."/>
            <person name="Burbank D.E."/>
            <person name="Kutish G.F."/>
            <person name="Rock D.L."/>
            <person name="Van Etten J.L."/>
        </authorList>
    </citation>
    <scope>NUCLEOTIDE SEQUENCE [LARGE SCALE GENOMIC DNA]</scope>
</reference>
<evidence type="ECO:0000313" key="1">
    <source>
        <dbReference type="EMBL" id="AAC96654.1"/>
    </source>
</evidence>
<dbReference type="PDB" id="8H2I">
    <property type="method" value="EM"/>
    <property type="resolution" value="3.80 A"/>
    <property type="chains" value="cA/cB/cC/cD/cE/cF/cG/cH/cI/cJ/cK/cL/cM/cN/cp/cq/cr/cs/ct/cu/cv/cw/cx/cy/cz=1-378"/>
</dbReference>
<dbReference type="RefSeq" id="NP_048640.1">
    <property type="nucleotide sequence ID" value="NC_000852.5"/>
</dbReference>
<dbReference type="EMDB" id="EMD-34438"/>
<accession>Q84602</accession>
<evidence type="ECO:0007829" key="3">
    <source>
        <dbReference type="PDB" id="8H2I"/>
    </source>
</evidence>
<dbReference type="GeneID" id="918327"/>
<dbReference type="OrthoDB" id="6404at10239"/>
<reference evidence="1 2" key="6">
    <citation type="journal article" date="1999" name="Virology">
        <title>Chlorella virus PBCV-1 encodes a functional homospermidine synthase.</title>
        <authorList>
            <person name="Kaiser A."/>
            <person name="Vollmert M."/>
            <person name="Tholl D."/>
            <person name="Graves M.V."/>
            <person name="Gurnon J.R."/>
            <person name="Xing W."/>
            <person name="Lisec A.D."/>
            <person name="Nickerson K.W."/>
            <person name="Van Etten J.L."/>
        </authorList>
    </citation>
    <scope>NUCLEOTIDE SEQUENCE [LARGE SCALE GENOMIC DNA]</scope>
</reference>
<reference evidence="1 2" key="4">
    <citation type="journal article" date="1996" name="Virology">
        <title>Analysis of 76 kb of the chlorella virus PBCV-1 330-kb genome: map positions 182 to 258.</title>
        <authorList>
            <person name="Kutish G.F."/>
            <person name="Li Y."/>
            <person name="Lu Z."/>
            <person name="Furuta M."/>
            <person name="Rock D.L."/>
            <person name="Van Etten J.L."/>
        </authorList>
    </citation>
    <scope>NUCLEOTIDE SEQUENCE [LARGE SCALE GENOMIC DNA]</scope>
</reference>
<dbReference type="Proteomes" id="UP000000862">
    <property type="component" value="Segment"/>
</dbReference>
<protein>
    <submittedName>
        <fullName evidence="1">Uncharacterized protein</fullName>
    </submittedName>
</protein>
<sequence length="378" mass="43042">MFLYYKMNEVLNVNNGSSINVIKILKTPGPDIIRPGKTYKKKDVFTPKFFKNGNVMYTCNTFSLNVPVNNSIATIDFAEHVNGAVFKIEYNRVNFIAPSLYPISGLGTAVVFDLQKGEKASQRKITEFGNKDIRIADEISDIAADDHSVLITTKLMSESTPGELSRDVVLNGEIATGRINMNTGFVSDIIHTKKISIIDDGIVDYYVKINVPAKYSHGIVEVVSGTFLNDIMIHLVRNKNKWALMDSKMYIVNNTNGFVIAKNPDTAMGVSLLEWPRGAVVFPPYYNFKKFKNVNKWSISQQIASCVNTSVKIPGGEYSWKIRLFFGPIWQVQESINSVKTVPHGNDYMYLYKEEIVKYKYQRNTKRNFHEYDYDYKF</sequence>
<evidence type="ECO:0000313" key="2">
    <source>
        <dbReference type="Proteomes" id="UP000000862"/>
    </source>
</evidence>
<gene>
    <name evidence="1" type="primary">A286R</name>
</gene>
<organismHost>
    <name type="scientific">Chlorella</name>
    <dbReference type="NCBI Taxonomy" id="3071"/>
</organismHost>
<dbReference type="KEGG" id="vg:918327"/>
<keyword evidence="3" id="KW-0002">3D-structure</keyword>
<reference evidence="1 2" key="1">
    <citation type="journal article" date="1995" name="Virology">
        <title>Analysis of 45 kb of DNA located at the left end of the chlorella virus PBCV-1 genome.</title>
        <authorList>
            <person name="Lu Z."/>
            <person name="Li Y."/>
            <person name="Zhang Y."/>
            <person name="Kutish G.F."/>
            <person name="Rock D.L."/>
            <person name="Van Etten J.L."/>
        </authorList>
    </citation>
    <scope>NUCLEOTIDE SEQUENCE [LARGE SCALE GENOMIC DNA]</scope>
</reference>
<keyword evidence="2" id="KW-1185">Reference proteome</keyword>
<name>Q84602_PBCV1</name>
<reference evidence="1 2" key="7">
    <citation type="journal article" date="2000" name="Virology">
        <title>Characterization of a beta-1,3-glucanase encoded by chlorella virus PBCV-1.</title>
        <authorList>
            <person name="Sun L."/>
            <person name="Gurnon J.R."/>
            <person name="Adams B.J."/>
            <person name="Graves M.V."/>
            <person name="Van Etten J.L."/>
        </authorList>
    </citation>
    <scope>NUCLEOTIDE SEQUENCE [LARGE SCALE GENOMIC DNA]</scope>
</reference>
<reference evidence="1 2" key="5">
    <citation type="journal article" date="1997" name="Virology">
        <title>Analysis of 74 kb of DNA located at the right end of the 330-kb chlorella virus PBCV-1 genome.</title>
        <authorList>
            <person name="Li Y."/>
            <person name="Lu Z."/>
            <person name="Sun L."/>
            <person name="Ropp S."/>
            <person name="Kutish G.F."/>
            <person name="Rock D.L."/>
            <person name="Van Etten J.L."/>
        </authorList>
    </citation>
    <scope>NUCLEOTIDE SEQUENCE [LARGE SCALE GENOMIC DNA]</scope>
</reference>